<protein>
    <submittedName>
        <fullName evidence="1">Uncharacterized protein</fullName>
    </submittedName>
</protein>
<dbReference type="EMBL" id="JACIFZ010000006">
    <property type="protein sequence ID" value="MBB4223921.1"/>
    <property type="molecule type" value="Genomic_DNA"/>
</dbReference>
<dbReference type="Proteomes" id="UP000524450">
    <property type="component" value="Unassembled WGS sequence"/>
</dbReference>
<name>A0A840G3R2_9BURK</name>
<evidence type="ECO:0000313" key="2">
    <source>
        <dbReference type="Proteomes" id="UP000524450"/>
    </source>
</evidence>
<proteinExistence type="predicted"/>
<gene>
    <name evidence="1" type="ORF">GGD71_004712</name>
</gene>
<organism evidence="1 2">
    <name type="scientific">Variovorax guangxiensis</name>
    <dbReference type="NCBI Taxonomy" id="1775474"/>
    <lineage>
        <taxon>Bacteria</taxon>
        <taxon>Pseudomonadati</taxon>
        <taxon>Pseudomonadota</taxon>
        <taxon>Betaproteobacteria</taxon>
        <taxon>Burkholderiales</taxon>
        <taxon>Comamonadaceae</taxon>
        <taxon>Variovorax</taxon>
    </lineage>
</organism>
<reference evidence="1 2" key="1">
    <citation type="submission" date="2020-08" db="EMBL/GenBank/DDBJ databases">
        <title>Genomic Encyclopedia of Type Strains, Phase IV (KMG-V): Genome sequencing to study the core and pangenomes of soil and plant-associated prokaryotes.</title>
        <authorList>
            <person name="Whitman W."/>
        </authorList>
    </citation>
    <scope>NUCLEOTIDE SEQUENCE [LARGE SCALE GENOMIC DNA]</scope>
    <source>
        <strain evidence="1 2">34/80</strain>
    </source>
</reference>
<evidence type="ECO:0000313" key="1">
    <source>
        <dbReference type="EMBL" id="MBB4223921.1"/>
    </source>
</evidence>
<sequence>MSSIGKVKQENASKANRGESPLLYAGPLAVGDYSSEMGPFKAWIKSLGPTPAILEFEITGSDGTGDFEVSGMARSGADGWYRCFKAPLHYPGLGVADIPTALAFEIREVAAQDQRFCYVSLSWGEEGTGTWIAHGLLSIKPD</sequence>
<accession>A0A840G3R2</accession>
<dbReference type="RefSeq" id="WP_184641006.1">
    <property type="nucleotide sequence ID" value="NZ_JACIFZ010000006.1"/>
</dbReference>
<comment type="caution">
    <text evidence="1">The sequence shown here is derived from an EMBL/GenBank/DDBJ whole genome shotgun (WGS) entry which is preliminary data.</text>
</comment>
<dbReference type="AlphaFoldDB" id="A0A840G3R2"/>